<accession>A0A151QZV5</accession>
<evidence type="ECO:0000256" key="9">
    <source>
        <dbReference type="ARBA" id="ARBA00022989"/>
    </source>
</evidence>
<dbReference type="PANTHER" id="PTHR27003">
    <property type="entry name" value="OS07G0166700 PROTEIN"/>
    <property type="match status" value="1"/>
</dbReference>
<keyword evidence="5 13" id="KW-0732">Signal</keyword>
<evidence type="ECO:0000256" key="4">
    <source>
        <dbReference type="ARBA" id="ARBA00022692"/>
    </source>
</evidence>
<dbReference type="EC" id="2.7.11.1" evidence="15"/>
<dbReference type="Pfam" id="PF12819">
    <property type="entry name" value="Malectin_like"/>
    <property type="match status" value="1"/>
</dbReference>
<dbReference type="SUPFAM" id="SSF56112">
    <property type="entry name" value="Protein kinase-like (PK-like)"/>
    <property type="match status" value="1"/>
</dbReference>
<evidence type="ECO:0000256" key="11">
    <source>
        <dbReference type="ARBA" id="ARBA00023180"/>
    </source>
</evidence>
<dbReference type="OMA" id="YLYHADA"/>
<dbReference type="GO" id="GO:0005886">
    <property type="term" value="C:plasma membrane"/>
    <property type="evidence" value="ECO:0007669"/>
    <property type="project" value="TreeGrafter"/>
</dbReference>
<evidence type="ECO:0000313" key="15">
    <source>
        <dbReference type="EMBL" id="KYP35782.1"/>
    </source>
</evidence>
<dbReference type="PANTHER" id="PTHR27003:SF398">
    <property type="entry name" value="PROTEIN KINASE DOMAIN-CONTAINING PROTEIN"/>
    <property type="match status" value="1"/>
</dbReference>
<evidence type="ECO:0000256" key="2">
    <source>
        <dbReference type="ARBA" id="ARBA00022527"/>
    </source>
</evidence>
<keyword evidence="10" id="KW-0472">Membrane</keyword>
<keyword evidence="6 12" id="KW-0547">Nucleotide-binding</keyword>
<keyword evidence="7 15" id="KW-0418">Kinase</keyword>
<keyword evidence="3 15" id="KW-0808">Transferase</keyword>
<dbReference type="GO" id="GO:0004714">
    <property type="term" value="F:transmembrane receptor protein tyrosine kinase activity"/>
    <property type="evidence" value="ECO:0007669"/>
    <property type="project" value="InterPro"/>
</dbReference>
<evidence type="ECO:0000256" key="13">
    <source>
        <dbReference type="SAM" id="SignalP"/>
    </source>
</evidence>
<dbReference type="GO" id="GO:0009506">
    <property type="term" value="C:plasmodesma"/>
    <property type="evidence" value="ECO:0007669"/>
    <property type="project" value="TreeGrafter"/>
</dbReference>
<dbReference type="EMBL" id="KQ484316">
    <property type="protein sequence ID" value="KYP35782.1"/>
    <property type="molecule type" value="Genomic_DNA"/>
</dbReference>
<evidence type="ECO:0000259" key="14">
    <source>
        <dbReference type="PROSITE" id="PS50011"/>
    </source>
</evidence>
<feature type="binding site" evidence="12">
    <location>
        <position position="535"/>
    </location>
    <ligand>
        <name>ATP</name>
        <dbReference type="ChEBI" id="CHEBI:30616"/>
    </ligand>
</feature>
<evidence type="ECO:0000256" key="1">
    <source>
        <dbReference type="ARBA" id="ARBA00004479"/>
    </source>
</evidence>
<evidence type="ECO:0000256" key="10">
    <source>
        <dbReference type="ARBA" id="ARBA00023136"/>
    </source>
</evidence>
<evidence type="ECO:0000313" key="16">
    <source>
        <dbReference type="Proteomes" id="UP000075243"/>
    </source>
</evidence>
<evidence type="ECO:0000256" key="12">
    <source>
        <dbReference type="PROSITE-ProRule" id="PRU10141"/>
    </source>
</evidence>
<sequence>MAILQIRRIQHSIYAVLVFVLQFSSLQFPSHGYNVPDKYFINCGSDSNVSVNGVVYVGESNPIARLSRRSKTESNESHVPSPLYQTARIFRSESWYEFNIGTSGTYLVRLHFFSFSSPSNLYSARFNVSVPRFWLLQNFDARNVTDNNHAPVKEFFINITSPTPNFRITFRPLPSSFAFVNAIELFLLPLHLIDDVVARFTYSGNNRGLATFNGLYSRVLETKLRLNVGGQIVINDNLLRKWSPDDSYLVYPENAKVSYPFSGQIEYRVEDDSEGPNANKFTAPTNVYGTAKEIKNISAGAGDAKLLNITWRLPVEKNIDHLLRLHFCDYFSSQIDLTFFILSIYDINVMPINIDGNVYSELPAPYYYDFVVHSDDSGFMRVSVTPVESAKKVGAFLNGLEIMEIIEASNSVPPDPAESVSKHKRLPVVLGSVIGGLIMVFAGVIGFRKIRKQKPVENSDWLPILATTGGSSQCRLTEGTSQGSTLPNINLGLKIPLLDLQLATNNFHASQIIGEGGFGIVYKGVLENGMVVAVKRGEPGSLQGLPEFQAEIMVLSQIRHRHLVSLIGYCDDSFEMILVYEYLEKGTLREHLFNKNLPRLSWRHRLEICIGAASGLNYLHNGPARGIIHRDVKSTNILLDENHVAKVADFGLSRTGPLDHQHYVTTVVKGSFGYLDPEYFRSQQLTEKSDVYSFGVVLLEVLCARAVIDPSLPTEQINLAEWGMLCKNKGILQEIVDPSIKGQIDQNSLKKFSETVEKCLQEDGSGRPTMGDVLWDLEYALQLQRGANGIHGETNEDSSSTSSASASLQLPNVRCLPSLSTLSEADDSIIRGFLPVRN</sequence>
<dbReference type="STRING" id="3821.A0A151QZV5"/>
<dbReference type="Pfam" id="PF07714">
    <property type="entry name" value="PK_Tyr_Ser-Thr"/>
    <property type="match status" value="1"/>
</dbReference>
<proteinExistence type="predicted"/>
<feature type="signal peptide" evidence="13">
    <location>
        <begin position="1"/>
        <end position="32"/>
    </location>
</feature>
<dbReference type="InterPro" id="IPR024788">
    <property type="entry name" value="Malectin-like_Carb-bd_dom"/>
</dbReference>
<dbReference type="InterPro" id="IPR011009">
    <property type="entry name" value="Kinase-like_dom_sf"/>
</dbReference>
<dbReference type="PROSITE" id="PS50011">
    <property type="entry name" value="PROTEIN_KINASE_DOM"/>
    <property type="match status" value="1"/>
</dbReference>
<dbReference type="Gene3D" id="3.30.200.20">
    <property type="entry name" value="Phosphorylase Kinase, domain 1"/>
    <property type="match status" value="1"/>
</dbReference>
<keyword evidence="16" id="KW-1185">Reference proteome</keyword>
<evidence type="ECO:0000256" key="6">
    <source>
        <dbReference type="ARBA" id="ARBA00022741"/>
    </source>
</evidence>
<dbReference type="InterPro" id="IPR045272">
    <property type="entry name" value="ANXUR1/2-like"/>
</dbReference>
<reference evidence="15" key="1">
    <citation type="journal article" date="2012" name="Nat. Biotechnol.">
        <title>Draft genome sequence of pigeonpea (Cajanus cajan), an orphan legume crop of resource-poor farmers.</title>
        <authorList>
            <person name="Varshney R.K."/>
            <person name="Chen W."/>
            <person name="Li Y."/>
            <person name="Bharti A.K."/>
            <person name="Saxena R.K."/>
            <person name="Schlueter J.A."/>
            <person name="Donoghue M.T."/>
            <person name="Azam S."/>
            <person name="Fan G."/>
            <person name="Whaley A.M."/>
            <person name="Farmer A.D."/>
            <person name="Sheridan J."/>
            <person name="Iwata A."/>
            <person name="Tuteja R."/>
            <person name="Penmetsa R.V."/>
            <person name="Wu W."/>
            <person name="Upadhyaya H.D."/>
            <person name="Yang S.P."/>
            <person name="Shah T."/>
            <person name="Saxena K.B."/>
            <person name="Michael T."/>
            <person name="McCombie W.R."/>
            <person name="Yang B."/>
            <person name="Zhang G."/>
            <person name="Yang H."/>
            <person name="Wang J."/>
            <person name="Spillane C."/>
            <person name="Cook D.R."/>
            <person name="May G.D."/>
            <person name="Xu X."/>
            <person name="Jackson S.A."/>
        </authorList>
    </citation>
    <scope>NUCLEOTIDE SEQUENCE [LARGE SCALE GENOMIC DNA]</scope>
</reference>
<dbReference type="Gramene" id="C.cajan_39628.t">
    <property type="protein sequence ID" value="C.cajan_39628.t.cds1"/>
    <property type="gene ID" value="C.cajan_39628"/>
</dbReference>
<protein>
    <submittedName>
        <fullName evidence="15">Receptor-like protein kinase At2g23200 family</fullName>
        <ecNumber evidence="15">2.7.11.1</ecNumber>
    </submittedName>
</protein>
<dbReference type="AlphaFoldDB" id="A0A151QZV5"/>
<dbReference type="OrthoDB" id="1928639at2759"/>
<feature type="chain" id="PRO_5007587616" evidence="13">
    <location>
        <begin position="33"/>
        <end position="838"/>
    </location>
</feature>
<keyword evidence="11" id="KW-0325">Glycoprotein</keyword>
<feature type="domain" description="Protein kinase" evidence="14">
    <location>
        <begin position="507"/>
        <end position="780"/>
    </location>
</feature>
<organism evidence="15 16">
    <name type="scientific">Cajanus cajan</name>
    <name type="common">Pigeon pea</name>
    <name type="synonym">Cajanus indicus</name>
    <dbReference type="NCBI Taxonomy" id="3821"/>
    <lineage>
        <taxon>Eukaryota</taxon>
        <taxon>Viridiplantae</taxon>
        <taxon>Streptophyta</taxon>
        <taxon>Embryophyta</taxon>
        <taxon>Tracheophyta</taxon>
        <taxon>Spermatophyta</taxon>
        <taxon>Magnoliopsida</taxon>
        <taxon>eudicotyledons</taxon>
        <taxon>Gunneridae</taxon>
        <taxon>Pentapetalae</taxon>
        <taxon>rosids</taxon>
        <taxon>fabids</taxon>
        <taxon>Fabales</taxon>
        <taxon>Fabaceae</taxon>
        <taxon>Papilionoideae</taxon>
        <taxon>50 kb inversion clade</taxon>
        <taxon>NPAAA clade</taxon>
        <taxon>indigoferoid/millettioid clade</taxon>
        <taxon>Phaseoleae</taxon>
        <taxon>Cajanus</taxon>
    </lineage>
</organism>
<dbReference type="FunFam" id="3.30.200.20:FF:000039">
    <property type="entry name" value="receptor-like protein kinase FERONIA"/>
    <property type="match status" value="1"/>
</dbReference>
<evidence type="ECO:0000256" key="3">
    <source>
        <dbReference type="ARBA" id="ARBA00022679"/>
    </source>
</evidence>
<keyword evidence="8 12" id="KW-0067">ATP-binding</keyword>
<evidence type="ECO:0000256" key="7">
    <source>
        <dbReference type="ARBA" id="ARBA00022777"/>
    </source>
</evidence>
<keyword evidence="2" id="KW-0723">Serine/threonine-protein kinase</keyword>
<dbReference type="GO" id="GO:0005524">
    <property type="term" value="F:ATP binding"/>
    <property type="evidence" value="ECO:0007669"/>
    <property type="project" value="UniProtKB-UniRule"/>
</dbReference>
<dbReference type="InterPro" id="IPR008271">
    <property type="entry name" value="Ser/Thr_kinase_AS"/>
</dbReference>
<evidence type="ECO:0000256" key="5">
    <source>
        <dbReference type="ARBA" id="ARBA00022729"/>
    </source>
</evidence>
<dbReference type="Proteomes" id="UP000075243">
    <property type="component" value="Unassembled WGS sequence"/>
</dbReference>
<dbReference type="PROSITE" id="PS00107">
    <property type="entry name" value="PROTEIN_KINASE_ATP"/>
    <property type="match status" value="1"/>
</dbReference>
<dbReference type="InterPro" id="IPR000719">
    <property type="entry name" value="Prot_kinase_dom"/>
</dbReference>
<evidence type="ECO:0000256" key="8">
    <source>
        <dbReference type="ARBA" id="ARBA00022840"/>
    </source>
</evidence>
<keyword evidence="9" id="KW-1133">Transmembrane helix</keyword>
<dbReference type="CDD" id="cd14066">
    <property type="entry name" value="STKc_IRAK"/>
    <property type="match status" value="1"/>
</dbReference>
<gene>
    <name evidence="15" type="ORF">KK1_043153</name>
</gene>
<dbReference type="PROSITE" id="PS00108">
    <property type="entry name" value="PROTEIN_KINASE_ST"/>
    <property type="match status" value="1"/>
</dbReference>
<dbReference type="InterPro" id="IPR001245">
    <property type="entry name" value="Ser-Thr/Tyr_kinase_cat_dom"/>
</dbReference>
<keyword evidence="4" id="KW-0812">Transmembrane</keyword>
<dbReference type="InterPro" id="IPR017441">
    <property type="entry name" value="Protein_kinase_ATP_BS"/>
</dbReference>
<dbReference type="Gene3D" id="2.60.120.430">
    <property type="entry name" value="Galactose-binding lectin"/>
    <property type="match status" value="2"/>
</dbReference>
<dbReference type="Gene3D" id="1.10.510.10">
    <property type="entry name" value="Transferase(Phosphotransferase) domain 1"/>
    <property type="match status" value="1"/>
</dbReference>
<dbReference type="GO" id="GO:0004674">
    <property type="term" value="F:protein serine/threonine kinase activity"/>
    <property type="evidence" value="ECO:0007669"/>
    <property type="project" value="UniProtKB-KW"/>
</dbReference>
<keyword evidence="15" id="KW-0675">Receptor</keyword>
<dbReference type="FunFam" id="1.10.510.10:FF:000252">
    <property type="entry name" value="Receptor-like protein kinase FERONIA"/>
    <property type="match status" value="1"/>
</dbReference>
<comment type="subcellular location">
    <subcellularLocation>
        <location evidence="1">Membrane</location>
        <topology evidence="1">Single-pass type I membrane protein</topology>
    </subcellularLocation>
</comment>
<dbReference type="SMART" id="SM00220">
    <property type="entry name" value="S_TKc"/>
    <property type="match status" value="1"/>
</dbReference>
<name>A0A151QZV5_CAJCA</name>